<keyword evidence="8" id="KW-0804">Transcription</keyword>
<keyword evidence="5" id="KW-0805">Transcription regulation</keyword>
<keyword evidence="13" id="KW-1185">Reference proteome</keyword>
<keyword evidence="6" id="KW-0238">DNA-binding</keyword>
<feature type="domain" description="C2H2-type" evidence="11">
    <location>
        <begin position="237"/>
        <end position="262"/>
    </location>
</feature>
<evidence type="ECO:0000256" key="3">
    <source>
        <dbReference type="ARBA" id="ARBA00022771"/>
    </source>
</evidence>
<evidence type="ECO:0000259" key="11">
    <source>
        <dbReference type="SMART" id="SM00355"/>
    </source>
</evidence>
<evidence type="ECO:0000256" key="6">
    <source>
        <dbReference type="ARBA" id="ARBA00023125"/>
    </source>
</evidence>
<dbReference type="GO" id="GO:0008270">
    <property type="term" value="F:zinc ion binding"/>
    <property type="evidence" value="ECO:0007669"/>
    <property type="project" value="UniProtKB-KW"/>
</dbReference>
<keyword evidence="7" id="KW-0371">Homeobox</keyword>
<dbReference type="CDD" id="cd00086">
    <property type="entry name" value="homeodomain"/>
    <property type="match status" value="1"/>
</dbReference>
<keyword evidence="3" id="KW-0863">Zinc-finger</keyword>
<dbReference type="PANTHER" id="PTHR15740:SF2">
    <property type="entry name" value="ACTIVITY-DEPENDENT NEUROPROTECTOR HOMEOBOX PROTEIN 2"/>
    <property type="match status" value="1"/>
</dbReference>
<evidence type="ECO:0000256" key="9">
    <source>
        <dbReference type="ARBA" id="ARBA00023242"/>
    </source>
</evidence>
<keyword evidence="1" id="KW-0479">Metal-binding</keyword>
<feature type="region of interest" description="Disordered" evidence="10">
    <location>
        <begin position="841"/>
        <end position="867"/>
    </location>
</feature>
<dbReference type="GO" id="GO:0005634">
    <property type="term" value="C:nucleus"/>
    <property type="evidence" value="ECO:0007669"/>
    <property type="project" value="TreeGrafter"/>
</dbReference>
<feature type="domain" description="C2H2-type" evidence="11">
    <location>
        <begin position="676"/>
        <end position="699"/>
    </location>
</feature>
<dbReference type="PANTHER" id="PTHR15740">
    <property type="entry name" value="NEUROPROTECTIVE PEPTIDE-CONTAINING PROTEIN"/>
    <property type="match status" value="1"/>
</dbReference>
<dbReference type="SMART" id="SM00355">
    <property type="entry name" value="ZnF_C2H2"/>
    <property type="match status" value="5"/>
</dbReference>
<dbReference type="GO" id="GO:0003677">
    <property type="term" value="F:DNA binding"/>
    <property type="evidence" value="ECO:0007669"/>
    <property type="project" value="UniProtKB-KW"/>
</dbReference>
<dbReference type="Proteomes" id="UP000823561">
    <property type="component" value="Chromosome 13"/>
</dbReference>
<evidence type="ECO:0000256" key="1">
    <source>
        <dbReference type="ARBA" id="ARBA00022723"/>
    </source>
</evidence>
<dbReference type="AlphaFoldDB" id="A0AAV6GCQ2"/>
<name>A0AAV6GCQ2_9TELE</name>
<evidence type="ECO:0000256" key="8">
    <source>
        <dbReference type="ARBA" id="ARBA00023163"/>
    </source>
</evidence>
<evidence type="ECO:0000256" key="4">
    <source>
        <dbReference type="ARBA" id="ARBA00022833"/>
    </source>
</evidence>
<evidence type="ECO:0000256" key="5">
    <source>
        <dbReference type="ARBA" id="ARBA00023015"/>
    </source>
</evidence>
<feature type="domain" description="C2H2-type" evidence="11">
    <location>
        <begin position="100"/>
        <end position="123"/>
    </location>
</feature>
<keyword evidence="2" id="KW-0677">Repeat</keyword>
<proteinExistence type="predicted"/>
<feature type="domain" description="C2H2-type" evidence="11">
    <location>
        <begin position="190"/>
        <end position="213"/>
    </location>
</feature>
<dbReference type="EMBL" id="JADWDJ010000013">
    <property type="protein sequence ID" value="KAG5271636.1"/>
    <property type="molecule type" value="Genomic_DNA"/>
</dbReference>
<protein>
    <recommendedName>
        <fullName evidence="11">C2H2-type domain-containing protein</fullName>
    </recommendedName>
</protein>
<gene>
    <name evidence="12" type="ORF">AALO_G00182230</name>
</gene>
<dbReference type="Pfam" id="PF19627">
    <property type="entry name" value="ADNP_N"/>
    <property type="match status" value="1"/>
</dbReference>
<comment type="caution">
    <text evidence="12">The sequence shown here is derived from an EMBL/GenBank/DDBJ whole genome shotgun (WGS) entry which is preliminary data.</text>
</comment>
<evidence type="ECO:0000256" key="7">
    <source>
        <dbReference type="ARBA" id="ARBA00023155"/>
    </source>
</evidence>
<evidence type="ECO:0000256" key="2">
    <source>
        <dbReference type="ARBA" id="ARBA00022737"/>
    </source>
</evidence>
<evidence type="ECO:0000313" key="13">
    <source>
        <dbReference type="Proteomes" id="UP000823561"/>
    </source>
</evidence>
<dbReference type="InterPro" id="IPR013087">
    <property type="entry name" value="Znf_C2H2_type"/>
</dbReference>
<keyword evidence="9" id="KW-0539">Nucleus</keyword>
<sequence length="969" mass="107625">MDHNHVMQQVCGSWEHPARTCKESKMYQNPVGDVEKLRNSRKRVKSILCDIGLDSCNDLVEELKSFDTGEECFNDTEWDDLTEGYSSKRRKKWCYRSEKFCCNLCWFSTWSWYTFRGHVQRCHEEELDLASLSTCKNCHFVGHPSTTDHHIKLFHSTAKLRQKQDTTAASQKAEIKKAAPVVPNIQGDKYTCRSCGYHDSLLYVMKKHVLVNHYGSLLNRYFGHRNQDEKNSEGAMYYCKMCSLPAQTCEHLLYHILSSEKHKELEVHIKPFVCENVSVTKNGTKKKLQSLAPKAGQKTTNKTAVSVVAKPQHSSVVSPTSTASSSGTVLLAAPSNTTALLCTSGPRQVYIPSQAKNILLSNAQTPARLPTPTVVKTGYSMFVPNLTSNTSKQVPSITVRVPGLPHTQPGQVLLPPGVRINVPGKMGLRPPQPLLVTHNLAMNQSNPQPPMLSSQSIRLIPTGNNVNGVPTYTLAPAVQVTVPVQPGGAQVVGKGPVVLTQNNVGTVQQLSTPIPPGVTGMSAEQKLALSKSKTHELAVLSPFLKSDNKTVRCLKCKILLTEKGIFHHLLHGLKCLFCPAMFYSVKQIMEHAYTEHSLSVKANRDFLKKEYQIDTSDQGNLVFTSFDLNTNIPKEQLGDKELNLVLVTGCLEKIFMKMYPESPKVVGTASAKHFCTGCPLCKVKILNKEDYDLHLKTKHHIMPTIHAILKTPAFKCIYCLGVYTEKFTSKTISIHVQRCRCAPKAVKDAERLINPDPNNQVSNGELTQPIVGDSALNHNLMPTGKKVNGVPTYTFAPIQLMTSVQPRNTQLLRKGQVVMVSKTKATKILGGKVVRKDSKLAQLKGRGRESSTPRGQAKSKGTEVKSQQVRKELLNKHFNQKPYLTEAEVETLAARLWLKRPDVVAAFSKKQNMCMKAIDTKRTAVLLGFNMSEMKKVKHNVVIPETLPVNANVNVSVQTEVVVKTENDC</sequence>
<evidence type="ECO:0000313" key="12">
    <source>
        <dbReference type="EMBL" id="KAG5271636.1"/>
    </source>
</evidence>
<evidence type="ECO:0000256" key="10">
    <source>
        <dbReference type="SAM" id="MobiDB-lite"/>
    </source>
</evidence>
<reference evidence="12" key="1">
    <citation type="submission" date="2020-10" db="EMBL/GenBank/DDBJ databases">
        <title>Chromosome-scale genome assembly of the Allis shad, Alosa alosa.</title>
        <authorList>
            <person name="Margot Z."/>
            <person name="Christophe K."/>
            <person name="Cabau C."/>
            <person name="Louis A."/>
            <person name="Berthelot C."/>
            <person name="Parey E."/>
            <person name="Roest Crollius H."/>
            <person name="Montfort J."/>
            <person name="Robinson-Rechavi M."/>
            <person name="Bucao C."/>
            <person name="Bouchez O."/>
            <person name="Gislard M."/>
            <person name="Lluch J."/>
            <person name="Milhes M."/>
            <person name="Lampietro C."/>
            <person name="Lopez Roques C."/>
            <person name="Donnadieu C."/>
            <person name="Braasch I."/>
            <person name="Desvignes T."/>
            <person name="Postlethwait J."/>
            <person name="Bobe J."/>
            <person name="Guiguen Y."/>
        </authorList>
    </citation>
    <scope>NUCLEOTIDE SEQUENCE</scope>
    <source>
        <strain evidence="12">M-15738</strain>
        <tissue evidence="12">Blood</tissue>
    </source>
</reference>
<accession>A0AAV6GCQ2</accession>
<dbReference type="InterPro" id="IPR045762">
    <property type="entry name" value="ADNP_Znf"/>
</dbReference>
<dbReference type="InterPro" id="IPR038861">
    <property type="entry name" value="ADNP/ADNP2"/>
</dbReference>
<feature type="domain" description="C2H2-type" evidence="11">
    <location>
        <begin position="573"/>
        <end position="596"/>
    </location>
</feature>
<dbReference type="InterPro" id="IPR001356">
    <property type="entry name" value="HD"/>
</dbReference>
<keyword evidence="4" id="KW-0862">Zinc</keyword>
<organism evidence="12 13">
    <name type="scientific">Alosa alosa</name>
    <name type="common">allis shad</name>
    <dbReference type="NCBI Taxonomy" id="278164"/>
    <lineage>
        <taxon>Eukaryota</taxon>
        <taxon>Metazoa</taxon>
        <taxon>Chordata</taxon>
        <taxon>Craniata</taxon>
        <taxon>Vertebrata</taxon>
        <taxon>Euteleostomi</taxon>
        <taxon>Actinopterygii</taxon>
        <taxon>Neopterygii</taxon>
        <taxon>Teleostei</taxon>
        <taxon>Clupei</taxon>
        <taxon>Clupeiformes</taxon>
        <taxon>Clupeoidei</taxon>
        <taxon>Clupeidae</taxon>
        <taxon>Alosa</taxon>
    </lineage>
</organism>
<dbReference type="GO" id="GO:0010468">
    <property type="term" value="P:regulation of gene expression"/>
    <property type="evidence" value="ECO:0007669"/>
    <property type="project" value="TreeGrafter"/>
</dbReference>